<evidence type="ECO:0000256" key="7">
    <source>
        <dbReference type="ARBA" id="ARBA00022833"/>
    </source>
</evidence>
<dbReference type="Pfam" id="PF17820">
    <property type="entry name" value="PDZ_6"/>
    <property type="match status" value="1"/>
</dbReference>
<gene>
    <name evidence="13" type="ORF">FUAX_14250</name>
</gene>
<dbReference type="InterPro" id="IPR036034">
    <property type="entry name" value="PDZ_sf"/>
</dbReference>
<evidence type="ECO:0000313" key="14">
    <source>
        <dbReference type="Proteomes" id="UP001348817"/>
    </source>
</evidence>
<feature type="transmembrane region" description="Helical" evidence="11">
    <location>
        <begin position="421"/>
        <end position="440"/>
    </location>
</feature>
<dbReference type="AlphaFoldDB" id="A0AAU9CZ82"/>
<dbReference type="NCBIfam" id="TIGR00054">
    <property type="entry name" value="RIP metalloprotease RseP"/>
    <property type="match status" value="1"/>
</dbReference>
<dbReference type="GO" id="GO:0016020">
    <property type="term" value="C:membrane"/>
    <property type="evidence" value="ECO:0007669"/>
    <property type="project" value="UniProtKB-SubCell"/>
</dbReference>
<evidence type="ECO:0000256" key="5">
    <source>
        <dbReference type="ARBA" id="ARBA00022692"/>
    </source>
</evidence>
<keyword evidence="8 11" id="KW-1133">Transmembrane helix</keyword>
<sequence length="441" mass="48595">MEGLTMAAQMILALSILVGLHELGHMLAAKLFGMRVEQFSIGFPPKIFSIKWGETEYSIGAVPLGGFVKITGMVDESLDTDSLQEEPKEYEFRAKPAWQRLIVMLGGIIFNVITGLIVFITLTYTQGEQYISRAELNKHGIWAGKYAEQIGLKTGDKILDINGKPYEAFRDLTSPETLIASHGYYTVLRGGDTIKINIPADILNDFSGKNAAEKRLQFILPLEPFKVERVMSGTGASKAGLESGDEIVSINGHPIEYFQQLSALLSEYAGKTVDLEVRRDGALKPFKVDVSEEGKIGFQVGSLLKYSYKDYTFPQAVSAGSKEAFAVVIVNAKAFYKMITGKIDATKSLSGPIGIAQQFGGTWNWLRFWTLTGLLSMVLAFMNLLPIPALDGGHVMFLVFEMVTGRAPSDKFMEYAQKAGMIILLGLMVFVFSNDIINLFK</sequence>
<dbReference type="PANTHER" id="PTHR42837">
    <property type="entry name" value="REGULATOR OF SIGMA-E PROTEASE RSEP"/>
    <property type="match status" value="1"/>
</dbReference>
<dbReference type="EC" id="3.4.24.-" evidence="11"/>
<evidence type="ECO:0000259" key="12">
    <source>
        <dbReference type="SMART" id="SM00228"/>
    </source>
</evidence>
<evidence type="ECO:0000256" key="3">
    <source>
        <dbReference type="ARBA" id="ARBA00007931"/>
    </source>
</evidence>
<dbReference type="SUPFAM" id="SSF50156">
    <property type="entry name" value="PDZ domain-like"/>
    <property type="match status" value="2"/>
</dbReference>
<dbReference type="Proteomes" id="UP001348817">
    <property type="component" value="Chromosome"/>
</dbReference>
<keyword evidence="6 11" id="KW-0378">Hydrolase</keyword>
<dbReference type="InterPro" id="IPR008915">
    <property type="entry name" value="Peptidase_M50"/>
</dbReference>
<comment type="cofactor">
    <cofactor evidence="1 11">
        <name>Zn(2+)</name>
        <dbReference type="ChEBI" id="CHEBI:29105"/>
    </cofactor>
</comment>
<keyword evidence="11" id="KW-0479">Metal-binding</keyword>
<comment type="subcellular location">
    <subcellularLocation>
        <location evidence="2">Membrane</location>
        <topology evidence="2">Multi-pass membrane protein</topology>
    </subcellularLocation>
</comment>
<evidence type="ECO:0000256" key="1">
    <source>
        <dbReference type="ARBA" id="ARBA00001947"/>
    </source>
</evidence>
<proteinExistence type="inferred from homology"/>
<dbReference type="PANTHER" id="PTHR42837:SF2">
    <property type="entry name" value="MEMBRANE METALLOPROTEASE ARASP2, CHLOROPLASTIC-RELATED"/>
    <property type="match status" value="1"/>
</dbReference>
<dbReference type="InterPro" id="IPR041489">
    <property type="entry name" value="PDZ_6"/>
</dbReference>
<keyword evidence="5 11" id="KW-0812">Transmembrane</keyword>
<dbReference type="EMBL" id="AP025314">
    <property type="protein sequence ID" value="BDD08993.1"/>
    <property type="molecule type" value="Genomic_DNA"/>
</dbReference>
<keyword evidence="14" id="KW-1185">Reference proteome</keyword>
<dbReference type="Pfam" id="PF02163">
    <property type="entry name" value="Peptidase_M50"/>
    <property type="match status" value="1"/>
</dbReference>
<feature type="domain" description="PDZ" evidence="12">
    <location>
        <begin position="114"/>
        <end position="191"/>
    </location>
</feature>
<feature type="transmembrane region" description="Helical" evidence="11">
    <location>
        <begin position="374"/>
        <end position="400"/>
    </location>
</feature>
<reference evidence="13 14" key="1">
    <citation type="submission" date="2021-12" db="EMBL/GenBank/DDBJ databases">
        <title>Genome sequencing of bacteria with rrn-lacking chromosome and rrn-plasmid.</title>
        <authorList>
            <person name="Anda M."/>
            <person name="Iwasaki W."/>
        </authorList>
    </citation>
    <scope>NUCLEOTIDE SEQUENCE [LARGE SCALE GENOMIC DNA]</scope>
    <source>
        <strain evidence="13 14">DSM 100852</strain>
    </source>
</reference>
<keyword evidence="7 11" id="KW-0862">Zinc</keyword>
<dbReference type="GO" id="GO:0006508">
    <property type="term" value="P:proteolysis"/>
    <property type="evidence" value="ECO:0007669"/>
    <property type="project" value="UniProtKB-KW"/>
</dbReference>
<protein>
    <recommendedName>
        <fullName evidence="11">Zinc metalloprotease</fullName>
        <ecNumber evidence="11">3.4.24.-</ecNumber>
    </recommendedName>
</protein>
<dbReference type="RefSeq" id="WP_338394218.1">
    <property type="nucleotide sequence ID" value="NZ_AP025314.1"/>
</dbReference>
<keyword evidence="10 11" id="KW-0472">Membrane</keyword>
<accession>A0AAU9CZ82</accession>
<organism evidence="13 14">
    <name type="scientific">Fulvitalea axinellae</name>
    <dbReference type="NCBI Taxonomy" id="1182444"/>
    <lineage>
        <taxon>Bacteria</taxon>
        <taxon>Pseudomonadati</taxon>
        <taxon>Bacteroidota</taxon>
        <taxon>Cytophagia</taxon>
        <taxon>Cytophagales</taxon>
        <taxon>Persicobacteraceae</taxon>
        <taxon>Fulvitalea</taxon>
    </lineage>
</organism>
<dbReference type="CDD" id="cd06163">
    <property type="entry name" value="S2P-M50_PDZ_RseP-like"/>
    <property type="match status" value="2"/>
</dbReference>
<dbReference type="InterPro" id="IPR001478">
    <property type="entry name" value="PDZ"/>
</dbReference>
<evidence type="ECO:0000313" key="13">
    <source>
        <dbReference type="EMBL" id="BDD08993.1"/>
    </source>
</evidence>
<keyword evidence="4" id="KW-0645">Protease</keyword>
<feature type="transmembrane region" description="Helical" evidence="11">
    <location>
        <begin position="101"/>
        <end position="124"/>
    </location>
</feature>
<dbReference type="KEGG" id="fax:FUAX_14250"/>
<feature type="domain" description="PDZ" evidence="12">
    <location>
        <begin position="216"/>
        <end position="281"/>
    </location>
</feature>
<dbReference type="GO" id="GO:0046872">
    <property type="term" value="F:metal ion binding"/>
    <property type="evidence" value="ECO:0007669"/>
    <property type="project" value="UniProtKB-KW"/>
</dbReference>
<evidence type="ECO:0000256" key="6">
    <source>
        <dbReference type="ARBA" id="ARBA00022801"/>
    </source>
</evidence>
<feature type="transmembrane region" description="Helical" evidence="11">
    <location>
        <begin position="6"/>
        <end position="28"/>
    </location>
</feature>
<evidence type="ECO:0000256" key="9">
    <source>
        <dbReference type="ARBA" id="ARBA00023049"/>
    </source>
</evidence>
<evidence type="ECO:0000256" key="10">
    <source>
        <dbReference type="ARBA" id="ARBA00023136"/>
    </source>
</evidence>
<evidence type="ECO:0000256" key="4">
    <source>
        <dbReference type="ARBA" id="ARBA00022670"/>
    </source>
</evidence>
<evidence type="ECO:0000256" key="8">
    <source>
        <dbReference type="ARBA" id="ARBA00022989"/>
    </source>
</evidence>
<keyword evidence="9 11" id="KW-0482">Metalloprotease</keyword>
<dbReference type="Gene3D" id="2.30.42.10">
    <property type="match status" value="2"/>
</dbReference>
<evidence type="ECO:0000256" key="2">
    <source>
        <dbReference type="ARBA" id="ARBA00004141"/>
    </source>
</evidence>
<name>A0AAU9CZ82_9BACT</name>
<dbReference type="GO" id="GO:0004222">
    <property type="term" value="F:metalloendopeptidase activity"/>
    <property type="evidence" value="ECO:0007669"/>
    <property type="project" value="InterPro"/>
</dbReference>
<comment type="similarity">
    <text evidence="3 11">Belongs to the peptidase M50B family.</text>
</comment>
<evidence type="ECO:0000256" key="11">
    <source>
        <dbReference type="RuleBase" id="RU362031"/>
    </source>
</evidence>
<dbReference type="InterPro" id="IPR004387">
    <property type="entry name" value="Pept_M50_Zn"/>
</dbReference>
<dbReference type="SMART" id="SM00228">
    <property type="entry name" value="PDZ"/>
    <property type="match status" value="2"/>
</dbReference>